<dbReference type="OrthoDB" id="8959630at2759"/>
<comment type="subcellular location">
    <subcellularLocation>
        <location evidence="9">Endomembrane system</location>
        <topology evidence="9">Single-pass membrane protein</topology>
    </subcellularLocation>
    <subcellularLocation>
        <location evidence="1">Membrane</location>
        <topology evidence="1">Single-pass type II membrane protein</topology>
    </subcellularLocation>
</comment>
<evidence type="ECO:0000256" key="5">
    <source>
        <dbReference type="ARBA" id="ARBA00022692"/>
    </source>
</evidence>
<feature type="domain" description="Fringe-like glycosyltransferase" evidence="11">
    <location>
        <begin position="29"/>
        <end position="275"/>
    </location>
</feature>
<evidence type="ECO:0000256" key="9">
    <source>
        <dbReference type="ARBA" id="ARBA00037847"/>
    </source>
</evidence>
<dbReference type="Gene3D" id="3.90.550.50">
    <property type="match status" value="1"/>
</dbReference>
<dbReference type="OMA" id="EYDVFIA"/>
<keyword evidence="10" id="KW-0732">Signal</keyword>
<evidence type="ECO:0000313" key="12">
    <source>
        <dbReference type="EnsemblMetazoa" id="tetur04g09020.1"/>
    </source>
</evidence>
<evidence type="ECO:0000256" key="4">
    <source>
        <dbReference type="ARBA" id="ARBA00022679"/>
    </source>
</evidence>
<proteinExistence type="inferred from homology"/>
<keyword evidence="4" id="KW-0808">Transferase</keyword>
<dbReference type="KEGG" id="tut:107360014"/>
<dbReference type="GO" id="GO:0016020">
    <property type="term" value="C:membrane"/>
    <property type="evidence" value="ECO:0007669"/>
    <property type="project" value="UniProtKB-SubCell"/>
</dbReference>
<reference evidence="12" key="2">
    <citation type="submission" date="2015-06" db="UniProtKB">
        <authorList>
            <consortium name="EnsemblMetazoa"/>
        </authorList>
    </citation>
    <scope>IDENTIFICATION</scope>
</reference>
<comment type="similarity">
    <text evidence="2">Belongs to the glycosyltransferase 31 family.</text>
</comment>
<dbReference type="EnsemblMetazoa" id="tetur04g09020.1">
    <property type="protein sequence ID" value="tetur04g09020.1"/>
    <property type="gene ID" value="tetur04g09020"/>
</dbReference>
<keyword evidence="13" id="KW-1185">Reference proteome</keyword>
<accession>T1K3K2</accession>
<dbReference type="AlphaFoldDB" id="T1K3K2"/>
<keyword evidence="3" id="KW-0328">Glycosyltransferase</keyword>
<organism evidence="12 13">
    <name type="scientific">Tetranychus urticae</name>
    <name type="common">Two-spotted spider mite</name>
    <dbReference type="NCBI Taxonomy" id="32264"/>
    <lineage>
        <taxon>Eukaryota</taxon>
        <taxon>Metazoa</taxon>
        <taxon>Ecdysozoa</taxon>
        <taxon>Arthropoda</taxon>
        <taxon>Chelicerata</taxon>
        <taxon>Arachnida</taxon>
        <taxon>Acari</taxon>
        <taxon>Acariformes</taxon>
        <taxon>Trombidiformes</taxon>
        <taxon>Prostigmata</taxon>
        <taxon>Eleutherengona</taxon>
        <taxon>Raphignathae</taxon>
        <taxon>Tetranychoidea</taxon>
        <taxon>Tetranychidae</taxon>
        <taxon>Tetranychus</taxon>
    </lineage>
</organism>
<keyword evidence="7" id="KW-1133">Transmembrane helix</keyword>
<evidence type="ECO:0000256" key="6">
    <source>
        <dbReference type="ARBA" id="ARBA00022968"/>
    </source>
</evidence>
<evidence type="ECO:0000259" key="11">
    <source>
        <dbReference type="Pfam" id="PF02434"/>
    </source>
</evidence>
<keyword evidence="8" id="KW-0472">Membrane</keyword>
<keyword evidence="6" id="KW-0735">Signal-anchor</keyword>
<dbReference type="GO" id="GO:0016757">
    <property type="term" value="F:glycosyltransferase activity"/>
    <property type="evidence" value="ECO:0007669"/>
    <property type="project" value="UniProtKB-KW"/>
</dbReference>
<name>T1K3K2_TETUR</name>
<evidence type="ECO:0000256" key="8">
    <source>
        <dbReference type="ARBA" id="ARBA00023136"/>
    </source>
</evidence>
<evidence type="ECO:0000256" key="2">
    <source>
        <dbReference type="ARBA" id="ARBA00008661"/>
    </source>
</evidence>
<dbReference type="eggNOG" id="ENOG502QV30">
    <property type="taxonomic scope" value="Eukaryota"/>
</dbReference>
<feature type="chain" id="PRO_5004580975" description="Fringe-like glycosyltransferase domain-containing protein" evidence="10">
    <location>
        <begin position="27"/>
        <end position="286"/>
    </location>
</feature>
<evidence type="ECO:0000256" key="7">
    <source>
        <dbReference type="ARBA" id="ARBA00022989"/>
    </source>
</evidence>
<evidence type="ECO:0000256" key="3">
    <source>
        <dbReference type="ARBA" id="ARBA00022676"/>
    </source>
</evidence>
<evidence type="ECO:0000256" key="10">
    <source>
        <dbReference type="SAM" id="SignalP"/>
    </source>
</evidence>
<dbReference type="STRING" id="32264.T1K3K2"/>
<reference evidence="13" key="1">
    <citation type="submission" date="2011-08" db="EMBL/GenBank/DDBJ databases">
        <authorList>
            <person name="Rombauts S."/>
        </authorList>
    </citation>
    <scope>NUCLEOTIDE SEQUENCE</scope>
    <source>
        <strain evidence="13">London</strain>
    </source>
</reference>
<dbReference type="GO" id="GO:0012505">
    <property type="term" value="C:endomembrane system"/>
    <property type="evidence" value="ECO:0007669"/>
    <property type="project" value="UniProtKB-SubCell"/>
</dbReference>
<dbReference type="EMBL" id="CAEY01001383">
    <property type="status" value="NOT_ANNOTATED_CDS"/>
    <property type="molecule type" value="Genomic_DNA"/>
</dbReference>
<gene>
    <name evidence="12" type="primary">107360014</name>
</gene>
<sequence length="286" mass="32496">MLISKFTSICLTFLIVLTLLSNHVSGKKRLKDIFLSVKTTQSNHRTRLAIILKTWFKQAPEDTYFFTDQKDDEFNRLTNGHLIKTNCSASHHRTALCCKMSAEFDTFLATSKKWFCHFDDDNYVHVPSLVKHLSRYSPNKPWYLGKPSTLSPLVILNPDDQSSKISFWFATGGAGFCISRALANKMAPFASKGKFMQMGEKIRLPDDVTIGYIIEHLLSINLTVVDTFHSHLEPMNLFPSKTLKDQITFSYSRSGTEMNVVNVNSTIDSSKDPTRFMALYCHLNGC</sequence>
<dbReference type="InterPro" id="IPR003378">
    <property type="entry name" value="Fringe-like_glycosylTrfase"/>
</dbReference>
<protein>
    <recommendedName>
        <fullName evidence="11">Fringe-like glycosyltransferase domain-containing protein</fullName>
    </recommendedName>
</protein>
<evidence type="ECO:0000313" key="13">
    <source>
        <dbReference type="Proteomes" id="UP000015104"/>
    </source>
</evidence>
<dbReference type="Pfam" id="PF02434">
    <property type="entry name" value="Fringe"/>
    <property type="match status" value="1"/>
</dbReference>
<dbReference type="PANTHER" id="PTHR10811">
    <property type="entry name" value="FRINGE-RELATED"/>
    <property type="match status" value="1"/>
</dbReference>
<keyword evidence="5" id="KW-0812">Transmembrane</keyword>
<evidence type="ECO:0000256" key="1">
    <source>
        <dbReference type="ARBA" id="ARBA00004606"/>
    </source>
</evidence>
<feature type="signal peptide" evidence="10">
    <location>
        <begin position="1"/>
        <end position="26"/>
    </location>
</feature>
<dbReference type="HOGENOM" id="CLU_056611_0_1_1"/>
<dbReference type="Proteomes" id="UP000015104">
    <property type="component" value="Unassembled WGS sequence"/>
</dbReference>